<dbReference type="Proteomes" id="UP001150001">
    <property type="component" value="Unassembled WGS sequence"/>
</dbReference>
<dbReference type="AlphaFoldDB" id="A0A178JE88"/>
<dbReference type="InterPro" id="IPR009326">
    <property type="entry name" value="DUF984"/>
</dbReference>
<dbReference type="InterPro" id="IPR015947">
    <property type="entry name" value="PUA-like_sf"/>
</dbReference>
<organism evidence="3 4">
    <name type="scientific">Vibrio europaeus</name>
    <dbReference type="NCBI Taxonomy" id="300876"/>
    <lineage>
        <taxon>Bacteria</taxon>
        <taxon>Pseudomonadati</taxon>
        <taxon>Pseudomonadota</taxon>
        <taxon>Gammaproteobacteria</taxon>
        <taxon>Vibrionales</taxon>
        <taxon>Vibrionaceae</taxon>
        <taxon>Vibrio</taxon>
        <taxon>Vibrio oreintalis group</taxon>
    </lineage>
</organism>
<gene>
    <name evidence="3" type="ORF">AZ468_03445</name>
    <name evidence="2" type="ORF">OPW20_00175</name>
</gene>
<sequence length="159" mass="18420">MDSTSQEYLVQFLATLPPSVAKQYTSFSADYFCADEHNANLCANLIFRGEKTASCSMEYWYRHEDELMSQVGHLQVVTNWQGEPVCIIEITSVSTCPYNQVTAEFAASEGEGDKSLRWWREAHWKFFSLECEELNIAPSEEMLLVLERFKVVYRESFEQ</sequence>
<evidence type="ECO:0000259" key="1">
    <source>
        <dbReference type="SMART" id="SM01022"/>
    </source>
</evidence>
<dbReference type="Proteomes" id="UP000094761">
    <property type="component" value="Unassembled WGS sequence"/>
</dbReference>
<dbReference type="RefSeq" id="WP_069666139.1">
    <property type="nucleotide sequence ID" value="NZ_JAPFIM010000017.1"/>
</dbReference>
<feature type="domain" description="ASCH" evidence="1">
    <location>
        <begin position="30"/>
        <end position="153"/>
    </location>
</feature>
<dbReference type="PANTHER" id="PTHR39203">
    <property type="entry name" value="CYTOPLASMIC PROTEIN-RELATED"/>
    <property type="match status" value="1"/>
</dbReference>
<dbReference type="PIRSF" id="PIRSF021320">
    <property type="entry name" value="DUF984"/>
    <property type="match status" value="1"/>
</dbReference>
<keyword evidence="5" id="KW-1185">Reference proteome</keyword>
<dbReference type="CDD" id="cd06553">
    <property type="entry name" value="ASCH_Ef3133_like"/>
    <property type="match status" value="1"/>
</dbReference>
<dbReference type="SMART" id="SM01022">
    <property type="entry name" value="ASCH"/>
    <property type="match status" value="1"/>
</dbReference>
<name>A0A178JE88_9VIBR</name>
<dbReference type="EMBL" id="LUAX01000001">
    <property type="protein sequence ID" value="OAN00192.1"/>
    <property type="molecule type" value="Genomic_DNA"/>
</dbReference>
<comment type="caution">
    <text evidence="3">The sequence shown here is derived from an EMBL/GenBank/DDBJ whole genome shotgun (WGS) entry which is preliminary data.</text>
</comment>
<dbReference type="Pfam" id="PF04266">
    <property type="entry name" value="ASCH"/>
    <property type="match status" value="1"/>
</dbReference>
<proteinExistence type="predicted"/>
<reference evidence="3 4" key="1">
    <citation type="submission" date="2016-03" db="EMBL/GenBank/DDBJ databases">
        <title>Draft genome sequence of the Vibrio tubiashii subs. europaeus.</title>
        <authorList>
            <person name="Spinard E."/>
            <person name="Dubert J."/>
            <person name="Nelson D.R."/>
            <person name="Barja J.L."/>
        </authorList>
    </citation>
    <scope>NUCLEOTIDE SEQUENCE [LARGE SCALE GENOMIC DNA]</scope>
    <source>
        <strain evidence="4">PP-638</strain>
        <strain evidence="3">PP2-638</strain>
    </source>
</reference>
<dbReference type="PANTHER" id="PTHR39203:SF1">
    <property type="entry name" value="CYTOPLASMIC PROTEIN"/>
    <property type="match status" value="1"/>
</dbReference>
<dbReference type="InterPro" id="IPR007374">
    <property type="entry name" value="ASCH_domain"/>
</dbReference>
<evidence type="ECO:0000313" key="2">
    <source>
        <dbReference type="EMBL" id="MDC5738460.1"/>
    </source>
</evidence>
<dbReference type="GeneID" id="78074736"/>
<dbReference type="EMBL" id="JAPFIT010000003">
    <property type="protein sequence ID" value="MDC5738460.1"/>
    <property type="molecule type" value="Genomic_DNA"/>
</dbReference>
<dbReference type="OrthoDB" id="9807542at2"/>
<evidence type="ECO:0000313" key="4">
    <source>
        <dbReference type="Proteomes" id="UP000094761"/>
    </source>
</evidence>
<dbReference type="Gene3D" id="3.10.400.10">
    <property type="entry name" value="Sulfate adenylyltransferase"/>
    <property type="match status" value="1"/>
</dbReference>
<dbReference type="SUPFAM" id="SSF88697">
    <property type="entry name" value="PUA domain-like"/>
    <property type="match status" value="1"/>
</dbReference>
<protein>
    <submittedName>
        <fullName evidence="2">ASCH domain-containing protein</fullName>
    </submittedName>
    <submittedName>
        <fullName evidence="3">RNA-binding protein</fullName>
    </submittedName>
</protein>
<evidence type="ECO:0000313" key="3">
    <source>
        <dbReference type="EMBL" id="OAN00192.1"/>
    </source>
</evidence>
<evidence type="ECO:0000313" key="5">
    <source>
        <dbReference type="Proteomes" id="UP001150001"/>
    </source>
</evidence>
<accession>A0A178JE88</accession>
<reference evidence="2" key="2">
    <citation type="submission" date="2022-11" db="EMBL/GenBank/DDBJ databases">
        <title>Role of the vibriolysin VemA secreted by the emergent pathogen Vibrio europaeus in the colonization of Manila clam mucus.</title>
        <authorList>
            <person name="Martinez C."/>
            <person name="Rodriguez S."/>
            <person name="Vences A."/>
            <person name="Barja J.L."/>
            <person name="Toranzo A.E."/>
            <person name="Dubert J."/>
        </authorList>
    </citation>
    <scope>NUCLEOTIDE SEQUENCE</scope>
    <source>
        <strain evidence="2">3454</strain>
    </source>
</reference>